<reference evidence="2 4" key="2">
    <citation type="submission" date="2018-06" db="EMBL/GenBank/DDBJ databases">
        <authorList>
            <consortium name="Pathogen Informatics"/>
            <person name="Doyle S."/>
        </authorList>
    </citation>
    <scope>NUCLEOTIDE SEQUENCE [LARGE SCALE GENOMIC DNA]</scope>
    <source>
        <strain evidence="2 4">NCTC11224</strain>
    </source>
</reference>
<protein>
    <submittedName>
        <fullName evidence="1">Uncharacterized protein</fullName>
    </submittedName>
</protein>
<keyword evidence="4" id="KW-1185">Reference proteome</keyword>
<reference evidence="1 3" key="1">
    <citation type="submission" date="2015-09" db="EMBL/GenBank/DDBJ databases">
        <authorList>
            <consortium name="Pathogen Informatics"/>
        </authorList>
    </citation>
    <scope>NUCLEOTIDE SEQUENCE [LARGE SCALE GENOMIC DNA]</scope>
    <source>
        <strain evidence="1 3">2789STDY5834865</strain>
    </source>
</reference>
<dbReference type="EMBL" id="CZAB01000020">
    <property type="protein sequence ID" value="CUP05256.1"/>
    <property type="molecule type" value="Genomic_DNA"/>
</dbReference>
<dbReference type="RefSeq" id="WP_022203011.1">
    <property type="nucleotide sequence ID" value="NZ_CATYWZ010000024.1"/>
</dbReference>
<evidence type="ECO:0000313" key="3">
    <source>
        <dbReference type="Proteomes" id="UP000095512"/>
    </source>
</evidence>
<sequence>MSEKYSSHKDWTFGMECELPYKVRFALNRLPDSMTFLEVTHGGDTVIRLFSDMGRETRTIEIVTEPLKIGQEKERNQNLRIMAFLEDFLERYSAEQGAVPGMVTKTQVNEAFSAYTDLEDNADLKEFKVKLLCNAFIVKDVMGNNQISFGMGFDEVRALFEEYGMELWWTYDTSYVPSEGTANERDKEIYNYILCAVSHLADLYLSDSKVNIADSRAKNSWGLMPRMAPAELLSYVSNRGVMVKDLESAVRGIPGMTEEIFQKTYTYLVCSGNTAGGHVGSIRRTMEEERIPMVFEVRSPGSEFDSYFDYKRYRGRLVLDGAGDFSYMFNMNPAGGEEEADSTDESDSDSW</sequence>
<proteinExistence type="predicted"/>
<dbReference type="Proteomes" id="UP000251853">
    <property type="component" value="Unassembled WGS sequence"/>
</dbReference>
<accession>A0A174K492</accession>
<name>A0A174K492_9FIRM</name>
<dbReference type="EMBL" id="UAVW01000001">
    <property type="protein sequence ID" value="SQB04661.1"/>
    <property type="molecule type" value="Genomic_DNA"/>
</dbReference>
<evidence type="ECO:0000313" key="2">
    <source>
        <dbReference type="EMBL" id="SQB04661.1"/>
    </source>
</evidence>
<dbReference type="Proteomes" id="UP000095512">
    <property type="component" value="Unassembled WGS sequence"/>
</dbReference>
<evidence type="ECO:0000313" key="1">
    <source>
        <dbReference type="EMBL" id="CUP05256.1"/>
    </source>
</evidence>
<organism evidence="1 3">
    <name type="scientific">Enterocloster clostridioformis</name>
    <dbReference type="NCBI Taxonomy" id="1531"/>
    <lineage>
        <taxon>Bacteria</taxon>
        <taxon>Bacillati</taxon>
        <taxon>Bacillota</taxon>
        <taxon>Clostridia</taxon>
        <taxon>Lachnospirales</taxon>
        <taxon>Lachnospiraceae</taxon>
        <taxon>Enterocloster</taxon>
    </lineage>
</organism>
<dbReference type="AlphaFoldDB" id="A0A174K492"/>
<gene>
    <name evidence="1" type="ORF">ERS852480_02518</name>
    <name evidence="2" type="ORF">NCTC11224_01079</name>
</gene>
<evidence type="ECO:0000313" key="4">
    <source>
        <dbReference type="Proteomes" id="UP000251853"/>
    </source>
</evidence>